<proteinExistence type="predicted"/>
<sequence>MQQSVYGNKKYIKLFIITTKKREYNTEYQKQILTMYEEGKSFDEINKCRLNQQGICQATIYMFLDTYKIPKRVKKGGKICLPVQLNYIENVEKSKSISKQDFDEQDAQNITCLQERNQYFEVLMFEHCLYQLQQKLDNSDAKINLQQSLQQVKQYSETEQKVILILLFKCVFRNWKMTQYKLQCDESSSDNELIYSQQPENLLLQQSKLNDQDKINQEFSNYLFSLINNEMFSCLKIFKLMLNSEAECMQLSEYMKQYMIYTEEWDQCLFLFVHNDDFLSTKTFISKIKIDNLTLTFLIIEQMSDLK</sequence>
<dbReference type="Proteomes" id="UP001642409">
    <property type="component" value="Unassembled WGS sequence"/>
</dbReference>
<dbReference type="EMBL" id="CAXDID020000146">
    <property type="protein sequence ID" value="CAL6040713.1"/>
    <property type="molecule type" value="Genomic_DNA"/>
</dbReference>
<dbReference type="AlphaFoldDB" id="A0AA86UL41"/>
<evidence type="ECO:0000313" key="3">
    <source>
        <dbReference type="Proteomes" id="UP001642409"/>
    </source>
</evidence>
<reference evidence="2 3" key="2">
    <citation type="submission" date="2024-07" db="EMBL/GenBank/DDBJ databases">
        <authorList>
            <person name="Akdeniz Z."/>
        </authorList>
    </citation>
    <scope>NUCLEOTIDE SEQUENCE [LARGE SCALE GENOMIC DNA]</scope>
</reference>
<dbReference type="EMBL" id="CATOUU010000924">
    <property type="protein sequence ID" value="CAI9959829.1"/>
    <property type="molecule type" value="Genomic_DNA"/>
</dbReference>
<reference evidence="1" key="1">
    <citation type="submission" date="2023-06" db="EMBL/GenBank/DDBJ databases">
        <authorList>
            <person name="Kurt Z."/>
        </authorList>
    </citation>
    <scope>NUCLEOTIDE SEQUENCE</scope>
</reference>
<evidence type="ECO:0000313" key="2">
    <source>
        <dbReference type="EMBL" id="CAL6040713.1"/>
    </source>
</evidence>
<protein>
    <submittedName>
        <fullName evidence="2">Hypothetical_protein</fullName>
    </submittedName>
</protein>
<keyword evidence="3" id="KW-1185">Reference proteome</keyword>
<organism evidence="1">
    <name type="scientific">Hexamita inflata</name>
    <dbReference type="NCBI Taxonomy" id="28002"/>
    <lineage>
        <taxon>Eukaryota</taxon>
        <taxon>Metamonada</taxon>
        <taxon>Diplomonadida</taxon>
        <taxon>Hexamitidae</taxon>
        <taxon>Hexamitinae</taxon>
        <taxon>Hexamita</taxon>
    </lineage>
</organism>
<gene>
    <name evidence="2" type="ORF">HINF_LOCUS38468</name>
    <name evidence="1" type="ORF">HINF_LOCUS47474</name>
</gene>
<accession>A0AA86UL41</accession>
<name>A0AA86UL41_9EUKA</name>
<comment type="caution">
    <text evidence="1">The sequence shown here is derived from an EMBL/GenBank/DDBJ whole genome shotgun (WGS) entry which is preliminary data.</text>
</comment>
<evidence type="ECO:0000313" key="1">
    <source>
        <dbReference type="EMBL" id="CAI9959829.1"/>
    </source>
</evidence>